<dbReference type="GO" id="GO:0005886">
    <property type="term" value="C:plasma membrane"/>
    <property type="evidence" value="ECO:0007669"/>
    <property type="project" value="UniProtKB-SubCell"/>
</dbReference>
<dbReference type="SUPFAM" id="SSF58104">
    <property type="entry name" value="Methyl-accepting chemotaxis protein (MCP) signaling domain"/>
    <property type="match status" value="1"/>
</dbReference>
<dbReference type="Pfam" id="PF00015">
    <property type="entry name" value="MCPsignal"/>
    <property type="match status" value="1"/>
</dbReference>
<dbReference type="EMBL" id="JABBNT010000002">
    <property type="protein sequence ID" value="NMM44480.1"/>
    <property type="molecule type" value="Genomic_DNA"/>
</dbReference>
<comment type="subcellular location">
    <subcellularLocation>
        <location evidence="1">Cell inner membrane</location>
        <topology evidence="1">Multi-pass membrane protein</topology>
    </subcellularLocation>
</comment>
<accession>A0A7Y0HE97</accession>
<dbReference type="Pfam" id="PF05227">
    <property type="entry name" value="CHASE3"/>
    <property type="match status" value="1"/>
</dbReference>
<dbReference type="Gene3D" id="1.10.287.950">
    <property type="entry name" value="Methyl-accepting chemotaxis protein"/>
    <property type="match status" value="1"/>
</dbReference>
<feature type="domain" description="T-SNARE coiled-coil homology" evidence="8">
    <location>
        <begin position="456"/>
        <end position="518"/>
    </location>
</feature>
<dbReference type="GO" id="GO:0006935">
    <property type="term" value="P:chemotaxis"/>
    <property type="evidence" value="ECO:0007669"/>
    <property type="project" value="InterPro"/>
</dbReference>
<dbReference type="PROSITE" id="PS50192">
    <property type="entry name" value="T_SNARE"/>
    <property type="match status" value="1"/>
</dbReference>
<evidence type="ECO:0000256" key="5">
    <source>
        <dbReference type="PROSITE-ProRule" id="PRU00284"/>
    </source>
</evidence>
<evidence type="ECO:0000259" key="8">
    <source>
        <dbReference type="PROSITE" id="PS50192"/>
    </source>
</evidence>
<dbReference type="PROSITE" id="PS50885">
    <property type="entry name" value="HAMP"/>
    <property type="match status" value="1"/>
</dbReference>
<dbReference type="Pfam" id="PF00672">
    <property type="entry name" value="HAMP"/>
    <property type="match status" value="1"/>
</dbReference>
<evidence type="ECO:0000259" key="9">
    <source>
        <dbReference type="PROSITE" id="PS50885"/>
    </source>
</evidence>
<evidence type="ECO:0000256" key="2">
    <source>
        <dbReference type="ARBA" id="ARBA00022519"/>
    </source>
</evidence>
<dbReference type="SMART" id="SM00283">
    <property type="entry name" value="MA"/>
    <property type="match status" value="1"/>
</dbReference>
<dbReference type="RefSeq" id="WP_169624762.1">
    <property type="nucleotide sequence ID" value="NZ_JABBNT010000002.1"/>
</dbReference>
<feature type="transmembrane region" description="Helical" evidence="6">
    <location>
        <begin position="183"/>
        <end position="209"/>
    </location>
</feature>
<evidence type="ECO:0000256" key="6">
    <source>
        <dbReference type="SAM" id="Phobius"/>
    </source>
</evidence>
<comment type="caution">
    <text evidence="10">The sequence shown here is derived from an EMBL/GenBank/DDBJ whole genome shotgun (WGS) entry which is preliminary data.</text>
</comment>
<dbReference type="PANTHER" id="PTHR32089:SF112">
    <property type="entry name" value="LYSOZYME-LIKE PROTEIN-RELATED"/>
    <property type="match status" value="1"/>
</dbReference>
<keyword evidence="2" id="KW-0997">Cell inner membrane</keyword>
<dbReference type="Proteomes" id="UP000539372">
    <property type="component" value="Unassembled WGS sequence"/>
</dbReference>
<evidence type="ECO:0000256" key="3">
    <source>
        <dbReference type="ARBA" id="ARBA00023224"/>
    </source>
</evidence>
<keyword evidence="6" id="KW-0472">Membrane</keyword>
<dbReference type="InterPro" id="IPR000727">
    <property type="entry name" value="T_SNARE_dom"/>
</dbReference>
<organism evidence="10 11">
    <name type="scientific">Pacificispira spongiicola</name>
    <dbReference type="NCBI Taxonomy" id="2729598"/>
    <lineage>
        <taxon>Bacteria</taxon>
        <taxon>Pseudomonadati</taxon>
        <taxon>Pseudomonadota</taxon>
        <taxon>Alphaproteobacteria</taxon>
        <taxon>Rhodospirillales</taxon>
        <taxon>Rhodospirillaceae</taxon>
        <taxon>Pacificispira</taxon>
    </lineage>
</organism>
<proteinExistence type="inferred from homology"/>
<comment type="similarity">
    <text evidence="4">Belongs to the methyl-accepting chemotaxis (MCP) protein family.</text>
</comment>
<keyword evidence="11" id="KW-1185">Reference proteome</keyword>
<evidence type="ECO:0000256" key="1">
    <source>
        <dbReference type="ARBA" id="ARBA00004429"/>
    </source>
</evidence>
<evidence type="ECO:0000256" key="4">
    <source>
        <dbReference type="ARBA" id="ARBA00029447"/>
    </source>
</evidence>
<evidence type="ECO:0000313" key="11">
    <source>
        <dbReference type="Proteomes" id="UP000539372"/>
    </source>
</evidence>
<dbReference type="PROSITE" id="PS50111">
    <property type="entry name" value="CHEMOTAXIS_TRANSDUC_2"/>
    <property type="match status" value="1"/>
</dbReference>
<protein>
    <submittedName>
        <fullName evidence="10">HAMP domain-containing protein</fullName>
    </submittedName>
</protein>
<gene>
    <name evidence="10" type="ORF">HH303_08315</name>
</gene>
<feature type="domain" description="Methyl-accepting transducer" evidence="7">
    <location>
        <begin position="279"/>
        <end position="526"/>
    </location>
</feature>
<keyword evidence="2" id="KW-1003">Cell membrane</keyword>
<dbReference type="InterPro" id="IPR007891">
    <property type="entry name" value="CHASE3"/>
</dbReference>
<dbReference type="InterPro" id="IPR004089">
    <property type="entry name" value="MCPsignal_dom"/>
</dbReference>
<dbReference type="GO" id="GO:0007165">
    <property type="term" value="P:signal transduction"/>
    <property type="evidence" value="ECO:0007669"/>
    <property type="project" value="UniProtKB-KW"/>
</dbReference>
<dbReference type="GO" id="GO:0004888">
    <property type="term" value="F:transmembrane signaling receptor activity"/>
    <property type="evidence" value="ECO:0007669"/>
    <property type="project" value="InterPro"/>
</dbReference>
<keyword evidence="6" id="KW-1133">Transmembrane helix</keyword>
<keyword evidence="6" id="KW-0812">Transmembrane</keyword>
<dbReference type="CDD" id="cd06225">
    <property type="entry name" value="HAMP"/>
    <property type="match status" value="1"/>
</dbReference>
<sequence length="560" mass="59783">MNYFNNLQMGRKLIIIFGFLLAIMVISATLTYTQLRNAKSSADAVLRVTAISDQLNRLQEATSGQLTAIRGLLLTGNRDNIETFNTLNDRSVVILDAVMEAVRANPEAIALLEQYREAHDDWVTTAERQITLMRKPLTVDEARVIEANGAGLKFSETTTALFNQLNALAKQIIADSHATEVSAFALLEIAAIAGAVIGVVFAILAYFVLVRGIAHPIGAVTESMKAISDGQYDLAIPGVERKDEVGSIATALDGFRLNLQENERLQAAAQAQQEAELKRATRLRETTQAFESDAKSLTQMVAAAAVELEQTAQSLNEMAARSSDRAGVVATASEQTSASVETVATASSELSASIAEIAQQMTMANDLAGETQRKSQSTQEEVRGLAEAAQKIGDVVNLIQEIAEQTNLLALNATIESARAGEAGKGFAVVAQEVKNLAGQTSRATEEIGSQIRDVQERTKSAVTAIEQISASISSVLEVAATVAAATEEQNSATNEISRNVEEVAAASRDVNTNIQDVRETSQATGGASGEVLTTAQELSKQADSLRARVDRFLEEVRAS</sequence>
<keyword evidence="3 5" id="KW-0807">Transducer</keyword>
<feature type="domain" description="HAMP" evidence="9">
    <location>
        <begin position="211"/>
        <end position="264"/>
    </location>
</feature>
<dbReference type="InterPro" id="IPR004090">
    <property type="entry name" value="Chemotax_Me-accpt_rcpt"/>
</dbReference>
<dbReference type="SMART" id="SM00304">
    <property type="entry name" value="HAMP"/>
    <property type="match status" value="2"/>
</dbReference>
<dbReference type="Gene3D" id="6.10.340.10">
    <property type="match status" value="1"/>
</dbReference>
<evidence type="ECO:0000259" key="7">
    <source>
        <dbReference type="PROSITE" id="PS50111"/>
    </source>
</evidence>
<dbReference type="InterPro" id="IPR003660">
    <property type="entry name" value="HAMP_dom"/>
</dbReference>
<reference evidence="10 11" key="1">
    <citation type="submission" date="2020-04" db="EMBL/GenBank/DDBJ databases">
        <title>Rhodospirillaceae bacterium KN72 isolated from deep sea.</title>
        <authorList>
            <person name="Zhang D.-C."/>
        </authorList>
    </citation>
    <scope>NUCLEOTIDE SEQUENCE [LARGE SCALE GENOMIC DNA]</scope>
    <source>
        <strain evidence="10 11">KN72</strain>
    </source>
</reference>
<name>A0A7Y0HE97_9PROT</name>
<dbReference type="PRINTS" id="PR00260">
    <property type="entry name" value="CHEMTRNSDUCR"/>
</dbReference>
<dbReference type="PANTHER" id="PTHR32089">
    <property type="entry name" value="METHYL-ACCEPTING CHEMOTAXIS PROTEIN MCPB"/>
    <property type="match status" value="1"/>
</dbReference>
<evidence type="ECO:0000313" key="10">
    <source>
        <dbReference type="EMBL" id="NMM44480.1"/>
    </source>
</evidence>
<dbReference type="AlphaFoldDB" id="A0A7Y0HE97"/>